<dbReference type="InParanoid" id="A0A2P6NPJ2"/>
<dbReference type="Proteomes" id="UP000241769">
    <property type="component" value="Unassembled WGS sequence"/>
</dbReference>
<proteinExistence type="predicted"/>
<keyword evidence="2" id="KW-1185">Reference proteome</keyword>
<protein>
    <submittedName>
        <fullName evidence="1">Uncharacterized protein</fullName>
    </submittedName>
</protein>
<evidence type="ECO:0000313" key="2">
    <source>
        <dbReference type="Proteomes" id="UP000241769"/>
    </source>
</evidence>
<comment type="caution">
    <text evidence="1">The sequence shown here is derived from an EMBL/GenBank/DDBJ whole genome shotgun (WGS) entry which is preliminary data.</text>
</comment>
<organism evidence="1 2">
    <name type="scientific">Planoprotostelium fungivorum</name>
    <dbReference type="NCBI Taxonomy" id="1890364"/>
    <lineage>
        <taxon>Eukaryota</taxon>
        <taxon>Amoebozoa</taxon>
        <taxon>Evosea</taxon>
        <taxon>Variosea</taxon>
        <taxon>Cavosteliida</taxon>
        <taxon>Cavosteliaceae</taxon>
        <taxon>Planoprotostelium</taxon>
    </lineage>
</organism>
<name>A0A2P6NPJ2_9EUKA</name>
<reference evidence="1 2" key="1">
    <citation type="journal article" date="2018" name="Genome Biol. Evol.">
        <title>Multiple Roots of Fruiting Body Formation in Amoebozoa.</title>
        <authorList>
            <person name="Hillmann F."/>
            <person name="Forbes G."/>
            <person name="Novohradska S."/>
            <person name="Ferling I."/>
            <person name="Riege K."/>
            <person name="Groth M."/>
            <person name="Westermann M."/>
            <person name="Marz M."/>
            <person name="Spaller T."/>
            <person name="Winckler T."/>
            <person name="Schaap P."/>
            <person name="Glockner G."/>
        </authorList>
    </citation>
    <scope>NUCLEOTIDE SEQUENCE [LARGE SCALE GENOMIC DNA]</scope>
    <source>
        <strain evidence="1 2">Jena</strain>
    </source>
</reference>
<dbReference type="EMBL" id="MDYQ01000038">
    <property type="protein sequence ID" value="PRP85871.1"/>
    <property type="molecule type" value="Genomic_DNA"/>
</dbReference>
<sequence>MRTFRSWYCDRQLQLPRSSDVELTQLLEPDLEDISGAPLVLCLMCWAWRAVVDSIDLRCGQPKIQSDWNGRVPNTYMQAVSSSDPTTAG</sequence>
<dbReference type="AlphaFoldDB" id="A0A2P6NPJ2"/>
<evidence type="ECO:0000313" key="1">
    <source>
        <dbReference type="EMBL" id="PRP85871.1"/>
    </source>
</evidence>
<gene>
    <name evidence="1" type="ORF">PROFUN_06145</name>
</gene>
<accession>A0A2P6NPJ2</accession>